<dbReference type="VEuPathDB" id="VectorBase:ISCI017536"/>
<accession>B7PB31</accession>
<dbReference type="InterPro" id="IPR001024">
    <property type="entry name" value="PLAT/LH2_dom"/>
</dbReference>
<dbReference type="PANTHER" id="PTHR11771">
    <property type="entry name" value="LIPOXYGENASE"/>
    <property type="match status" value="1"/>
</dbReference>
<dbReference type="EnsemblMetazoa" id="ISCW017536-RA">
    <property type="protein sequence ID" value="ISCW017536-PA"/>
    <property type="gene ID" value="ISCW017536"/>
</dbReference>
<dbReference type="Gene3D" id="1.20.245.10">
    <property type="entry name" value="Lipoxygenase-1, Domain 5"/>
    <property type="match status" value="1"/>
</dbReference>
<dbReference type="Pfam" id="PF01477">
    <property type="entry name" value="PLAT"/>
    <property type="match status" value="1"/>
</dbReference>
<evidence type="ECO:0000259" key="7">
    <source>
        <dbReference type="PROSITE" id="PS51393"/>
    </source>
</evidence>
<evidence type="ECO:0000313" key="9">
    <source>
        <dbReference type="EnsemblMetazoa" id="ISCW017536-PA"/>
    </source>
</evidence>
<name>B7PB31_IXOSC</name>
<dbReference type="InterPro" id="IPR036226">
    <property type="entry name" value="LipOase_C_sf"/>
</dbReference>
<proteinExistence type="predicted"/>
<dbReference type="PROSITE" id="PS50095">
    <property type="entry name" value="PLAT"/>
    <property type="match status" value="1"/>
</dbReference>
<dbReference type="EMBL" id="ABJB010028739">
    <property type="status" value="NOT_ANNOTATED_CDS"/>
    <property type="molecule type" value="Genomic_DNA"/>
</dbReference>
<dbReference type="Proteomes" id="UP000001555">
    <property type="component" value="Unassembled WGS sequence"/>
</dbReference>
<dbReference type="GO" id="GO:0050473">
    <property type="term" value="F:arachidonate 15-lipoxygenase activity"/>
    <property type="evidence" value="ECO:0007669"/>
    <property type="project" value="UniProtKB-EC"/>
</dbReference>
<dbReference type="VEuPathDB" id="VectorBase:ISCW017536"/>
<evidence type="ECO:0000256" key="5">
    <source>
        <dbReference type="PROSITE-ProRule" id="PRU00152"/>
    </source>
</evidence>
<dbReference type="OrthoDB" id="6330879at2759"/>
<dbReference type="EMBL" id="ABJB010926508">
    <property type="status" value="NOT_ANNOTATED_CDS"/>
    <property type="molecule type" value="Genomic_DNA"/>
</dbReference>
<dbReference type="InterPro" id="IPR013819">
    <property type="entry name" value="LipOase_C"/>
</dbReference>
<evidence type="ECO:0000256" key="3">
    <source>
        <dbReference type="ARBA" id="ARBA00023002"/>
    </source>
</evidence>
<dbReference type="HOGENOM" id="CLU_774530_0_0_1"/>
<keyword evidence="2" id="KW-0223">Dioxygenase</keyword>
<keyword evidence="4" id="KW-0443">Lipid metabolism</keyword>
<dbReference type="SUPFAM" id="SSF48484">
    <property type="entry name" value="Lipoxigenase"/>
    <property type="match status" value="1"/>
</dbReference>
<dbReference type="EC" id="1.13.11.33" evidence="8"/>
<evidence type="ECO:0000256" key="4">
    <source>
        <dbReference type="ARBA" id="ARBA00023098"/>
    </source>
</evidence>
<dbReference type="EMBL" id="ABJB010285220">
    <property type="status" value="NOT_ANNOTATED_CDS"/>
    <property type="molecule type" value="Genomic_DNA"/>
</dbReference>
<sequence>MGPVLTRMDSLTEAGFRIFVITGDRKGAGTDANVWMRLHDDAGHKSNIITLNHTFKNDHERGETSSFSVKPILNFGAVSKVEVWRDSFGFGHAWFLNRIEIQELFSGELYVFPFHRWVPADQHLFLSLYDCVLPHADAHQNQRREELQRKRKKYRYKTWIPDGPSQFVKFGVIRADTPEKLENDYELQQWRDELVKERHLTGVGLKGVPGQEKGRFTTQDEVIDTVAAIISQCSVAHAAANFQQYEDYAFPPNYPAYLDRGPPKDKRALSEDDVVSLLPSKQVTLDAMIITKLLSSKGTNSLGYFEVQYMYEPAAVSAAEEFREDLKRISDDIKHRNSLKDLPYPYLDPEIVPNSISI</sequence>
<evidence type="ECO:0000256" key="2">
    <source>
        <dbReference type="ARBA" id="ARBA00022964"/>
    </source>
</evidence>
<evidence type="ECO:0000259" key="6">
    <source>
        <dbReference type="PROSITE" id="PS50095"/>
    </source>
</evidence>
<dbReference type="InParanoid" id="B7PB31"/>
<keyword evidence="1" id="KW-0479">Metal-binding</keyword>
<dbReference type="AlphaFoldDB" id="B7PB31"/>
<dbReference type="InterPro" id="IPR036392">
    <property type="entry name" value="PLAT/LH2_dom_sf"/>
</dbReference>
<dbReference type="PaxDb" id="6945-B7PB31"/>
<dbReference type="InterPro" id="IPR000907">
    <property type="entry name" value="LipOase"/>
</dbReference>
<dbReference type="EMBL" id="ABJB011001635">
    <property type="status" value="NOT_ANNOTATED_CDS"/>
    <property type="molecule type" value="Genomic_DNA"/>
</dbReference>
<keyword evidence="3 8" id="KW-0560">Oxidoreductase</keyword>
<dbReference type="PROSITE" id="PS51393">
    <property type="entry name" value="LIPOXYGENASE_3"/>
    <property type="match status" value="1"/>
</dbReference>
<dbReference type="STRING" id="6945.B7PB31"/>
<dbReference type="GO" id="GO:0046872">
    <property type="term" value="F:metal ion binding"/>
    <property type="evidence" value="ECO:0007669"/>
    <property type="project" value="UniProtKB-KW"/>
</dbReference>
<reference evidence="9" key="2">
    <citation type="submission" date="2020-05" db="UniProtKB">
        <authorList>
            <consortium name="EnsemblMetazoa"/>
        </authorList>
    </citation>
    <scope>IDENTIFICATION</scope>
    <source>
        <strain evidence="9">wikel</strain>
    </source>
</reference>
<dbReference type="Gene3D" id="2.40.180.10">
    <property type="entry name" value="Catalase core domain"/>
    <property type="match status" value="1"/>
</dbReference>
<organism>
    <name type="scientific">Ixodes scapularis</name>
    <name type="common">Black-legged tick</name>
    <name type="synonym">Deer tick</name>
    <dbReference type="NCBI Taxonomy" id="6945"/>
    <lineage>
        <taxon>Eukaryota</taxon>
        <taxon>Metazoa</taxon>
        <taxon>Ecdysozoa</taxon>
        <taxon>Arthropoda</taxon>
        <taxon>Chelicerata</taxon>
        <taxon>Arachnida</taxon>
        <taxon>Acari</taxon>
        <taxon>Parasitiformes</taxon>
        <taxon>Ixodida</taxon>
        <taxon>Ixodoidea</taxon>
        <taxon>Ixodidae</taxon>
        <taxon>Ixodinae</taxon>
        <taxon>Ixodes</taxon>
    </lineage>
</organism>
<evidence type="ECO:0000256" key="1">
    <source>
        <dbReference type="ARBA" id="ARBA00022723"/>
    </source>
</evidence>
<evidence type="ECO:0000313" key="10">
    <source>
        <dbReference type="Proteomes" id="UP000001555"/>
    </source>
</evidence>
<dbReference type="EMBL" id="DS674345">
    <property type="protein sequence ID" value="EEC03803.1"/>
    <property type="molecule type" value="Genomic_DNA"/>
</dbReference>
<comment type="caution">
    <text evidence="5">Lacks conserved residue(s) required for the propagation of feature annotation.</text>
</comment>
<dbReference type="SMART" id="SM00308">
    <property type="entry name" value="LH2"/>
    <property type="match status" value="1"/>
</dbReference>
<dbReference type="VEuPathDB" id="VectorBase:ISCP_008210"/>
<keyword evidence="10" id="KW-1185">Reference proteome</keyword>
<dbReference type="Pfam" id="PF00305">
    <property type="entry name" value="Lipoxygenase"/>
    <property type="match status" value="1"/>
</dbReference>
<dbReference type="SUPFAM" id="SSF49723">
    <property type="entry name" value="Lipase/lipooxygenase domain (PLAT/LH2 domain)"/>
    <property type="match status" value="1"/>
</dbReference>
<reference evidence="8 10" key="1">
    <citation type="submission" date="2008-03" db="EMBL/GenBank/DDBJ databases">
        <title>Annotation of Ixodes scapularis.</title>
        <authorList>
            <consortium name="Ixodes scapularis Genome Project Consortium"/>
            <person name="Caler E."/>
            <person name="Hannick L.I."/>
            <person name="Bidwell S."/>
            <person name="Joardar V."/>
            <person name="Thiagarajan M."/>
            <person name="Amedeo P."/>
            <person name="Galinsky K.J."/>
            <person name="Schobel S."/>
            <person name="Inman J."/>
            <person name="Hostetler J."/>
            <person name="Miller J."/>
            <person name="Hammond M."/>
            <person name="Megy K."/>
            <person name="Lawson D."/>
            <person name="Kodira C."/>
            <person name="Sutton G."/>
            <person name="Meyer J."/>
            <person name="Hill C.A."/>
            <person name="Birren B."/>
            <person name="Nene V."/>
            <person name="Collins F."/>
            <person name="Alarcon-Chaidez F."/>
            <person name="Wikel S."/>
            <person name="Strausberg R."/>
        </authorList>
    </citation>
    <scope>NUCLEOTIDE SEQUENCE [LARGE SCALE GENOMIC DNA]</scope>
    <source>
        <strain evidence="10">Wikel</strain>
        <strain evidence="8">Wikel colony</strain>
    </source>
</reference>
<feature type="domain" description="PLAT" evidence="6">
    <location>
        <begin position="14"/>
        <end position="132"/>
    </location>
</feature>
<gene>
    <name evidence="8" type="ORF">IscW_ISCW017536</name>
</gene>
<evidence type="ECO:0000313" key="8">
    <source>
        <dbReference type="EMBL" id="EEC03803.1"/>
    </source>
</evidence>
<protein>
    <submittedName>
        <fullName evidence="8 9">Lipoxygenase, putative</fullName>
        <ecNumber evidence="8">1.13.11.33</ecNumber>
    </submittedName>
</protein>
<dbReference type="EMBL" id="ABJB011047835">
    <property type="status" value="NOT_ANNOTATED_CDS"/>
    <property type="molecule type" value="Genomic_DNA"/>
</dbReference>
<feature type="domain" description="Lipoxygenase" evidence="7">
    <location>
        <begin position="179"/>
        <end position="358"/>
    </location>
</feature>
<dbReference type="GO" id="GO:0034440">
    <property type="term" value="P:lipid oxidation"/>
    <property type="evidence" value="ECO:0007669"/>
    <property type="project" value="InterPro"/>
</dbReference>